<dbReference type="GO" id="GO:1901137">
    <property type="term" value="P:carbohydrate derivative biosynthetic process"/>
    <property type="evidence" value="ECO:0007669"/>
    <property type="project" value="UniProtKB-ARBA"/>
</dbReference>
<dbReference type="PROSITE" id="PS51304">
    <property type="entry name" value="GALECTIN"/>
    <property type="match status" value="1"/>
</dbReference>
<evidence type="ECO:0000256" key="14">
    <source>
        <dbReference type="SAM" id="Phobius"/>
    </source>
</evidence>
<keyword evidence="7 14" id="KW-0812">Transmembrane</keyword>
<dbReference type="Pfam" id="PF01762">
    <property type="entry name" value="Galactosyl_T"/>
    <property type="match status" value="1"/>
</dbReference>
<evidence type="ECO:0000256" key="10">
    <source>
        <dbReference type="ARBA" id="ARBA00023034"/>
    </source>
</evidence>
<keyword evidence="11 14" id="KW-0472">Membrane</keyword>
<reference evidence="16 17" key="1">
    <citation type="submission" date="2020-04" db="EMBL/GenBank/DDBJ databases">
        <title>Plant Genome Project.</title>
        <authorList>
            <person name="Zhang R.-G."/>
        </authorList>
    </citation>
    <scope>NUCLEOTIDE SEQUENCE [LARGE SCALE GENOMIC DNA]</scope>
    <source>
        <strain evidence="16">YNK0</strain>
        <tissue evidence="16">Leaf</tissue>
    </source>
</reference>
<comment type="pathway">
    <text evidence="3">Protein modification; protein glycosylation.</text>
</comment>
<keyword evidence="17" id="KW-1185">Reference proteome</keyword>
<keyword evidence="5" id="KW-0328">Glycosyltransferase</keyword>
<dbReference type="InterPro" id="IPR013320">
    <property type="entry name" value="ConA-like_dom_sf"/>
</dbReference>
<evidence type="ECO:0000313" key="17">
    <source>
        <dbReference type="Proteomes" id="UP000655225"/>
    </source>
</evidence>
<evidence type="ECO:0000256" key="13">
    <source>
        <dbReference type="ARBA" id="ARBA00023211"/>
    </source>
</evidence>
<keyword evidence="9 14" id="KW-1133">Transmembrane helix</keyword>
<keyword evidence="13" id="KW-0464">Manganese</keyword>
<dbReference type="Pfam" id="PF00337">
    <property type="entry name" value="Gal-bind_lectin"/>
    <property type="match status" value="1"/>
</dbReference>
<accession>A0A834Z847</accession>
<evidence type="ECO:0000313" key="16">
    <source>
        <dbReference type="EMBL" id="KAF8401247.1"/>
    </source>
</evidence>
<keyword evidence="10" id="KW-0333">Golgi apparatus</keyword>
<dbReference type="GO" id="GO:0008378">
    <property type="term" value="F:galactosyltransferase activity"/>
    <property type="evidence" value="ECO:0007669"/>
    <property type="project" value="UniProtKB-ARBA"/>
</dbReference>
<evidence type="ECO:0000256" key="7">
    <source>
        <dbReference type="ARBA" id="ARBA00022692"/>
    </source>
</evidence>
<dbReference type="InterPro" id="IPR001079">
    <property type="entry name" value="Galectin_CRD"/>
</dbReference>
<feature type="transmembrane region" description="Helical" evidence="14">
    <location>
        <begin position="94"/>
        <end position="113"/>
    </location>
</feature>
<organism evidence="16 17">
    <name type="scientific">Tetracentron sinense</name>
    <name type="common">Spur-leaf</name>
    <dbReference type="NCBI Taxonomy" id="13715"/>
    <lineage>
        <taxon>Eukaryota</taxon>
        <taxon>Viridiplantae</taxon>
        <taxon>Streptophyta</taxon>
        <taxon>Embryophyta</taxon>
        <taxon>Tracheophyta</taxon>
        <taxon>Spermatophyta</taxon>
        <taxon>Magnoliopsida</taxon>
        <taxon>Trochodendrales</taxon>
        <taxon>Trochodendraceae</taxon>
        <taxon>Tetracentron</taxon>
    </lineage>
</organism>
<gene>
    <name evidence="16" type="ORF">HHK36_012179</name>
</gene>
<dbReference type="CDD" id="cd00070">
    <property type="entry name" value="GLECT"/>
    <property type="match status" value="1"/>
</dbReference>
<evidence type="ECO:0000256" key="8">
    <source>
        <dbReference type="ARBA" id="ARBA00022968"/>
    </source>
</evidence>
<dbReference type="GO" id="GO:0000139">
    <property type="term" value="C:Golgi membrane"/>
    <property type="evidence" value="ECO:0007669"/>
    <property type="project" value="UniProtKB-SubCell"/>
</dbReference>
<keyword evidence="6" id="KW-0808">Transferase</keyword>
<name>A0A834Z847_TETSI</name>
<dbReference type="OMA" id="LEIPCGL"/>
<dbReference type="Proteomes" id="UP000655225">
    <property type="component" value="Unassembled WGS sequence"/>
</dbReference>
<proteinExistence type="inferred from homology"/>
<evidence type="ECO:0000256" key="6">
    <source>
        <dbReference type="ARBA" id="ARBA00022679"/>
    </source>
</evidence>
<dbReference type="OrthoDB" id="2139606at2759"/>
<dbReference type="Gene3D" id="2.60.120.200">
    <property type="match status" value="1"/>
</dbReference>
<dbReference type="InterPro" id="IPR002659">
    <property type="entry name" value="Glyco_trans_31"/>
</dbReference>
<evidence type="ECO:0000256" key="1">
    <source>
        <dbReference type="ARBA" id="ARBA00001936"/>
    </source>
</evidence>
<comment type="subcellular location">
    <subcellularLocation>
        <location evidence="2">Golgi apparatus membrane</location>
        <topology evidence="2">Single-pass type II membrane protein</topology>
    </subcellularLocation>
</comment>
<dbReference type="GO" id="GO:0030246">
    <property type="term" value="F:carbohydrate binding"/>
    <property type="evidence" value="ECO:0007669"/>
    <property type="project" value="InterPro"/>
</dbReference>
<evidence type="ECO:0000256" key="12">
    <source>
        <dbReference type="ARBA" id="ARBA00023180"/>
    </source>
</evidence>
<feature type="domain" description="Galectin" evidence="15">
    <location>
        <begin position="259"/>
        <end position="452"/>
    </location>
</feature>
<comment type="cofactor">
    <cofactor evidence="1">
        <name>Mn(2+)</name>
        <dbReference type="ChEBI" id="CHEBI:29035"/>
    </cofactor>
</comment>
<evidence type="ECO:0000256" key="2">
    <source>
        <dbReference type="ARBA" id="ARBA00004323"/>
    </source>
</evidence>
<evidence type="ECO:0000256" key="11">
    <source>
        <dbReference type="ARBA" id="ARBA00023136"/>
    </source>
</evidence>
<protein>
    <recommendedName>
        <fullName evidence="15">Galectin domain-containing protein</fullName>
    </recommendedName>
</protein>
<dbReference type="EMBL" id="JABCRI010000008">
    <property type="protein sequence ID" value="KAF8401247.1"/>
    <property type="molecule type" value="Genomic_DNA"/>
</dbReference>
<dbReference type="FunFam" id="3.90.550.50:FF:000015">
    <property type="entry name" value="Beta-1,3-galactosyltransferase GALT1"/>
    <property type="match status" value="1"/>
</dbReference>
<evidence type="ECO:0000256" key="9">
    <source>
        <dbReference type="ARBA" id="ARBA00022989"/>
    </source>
</evidence>
<dbReference type="PANTHER" id="PTHR11214">
    <property type="entry name" value="BETA-1,3-N-ACETYLGLUCOSAMINYLTRANSFERASE"/>
    <property type="match status" value="1"/>
</dbReference>
<evidence type="ECO:0000256" key="5">
    <source>
        <dbReference type="ARBA" id="ARBA00022676"/>
    </source>
</evidence>
<dbReference type="SUPFAM" id="SSF49899">
    <property type="entry name" value="Concanavalin A-like lectins/glucanases"/>
    <property type="match status" value="1"/>
</dbReference>
<evidence type="ECO:0000256" key="4">
    <source>
        <dbReference type="ARBA" id="ARBA00008661"/>
    </source>
</evidence>
<dbReference type="AlphaFoldDB" id="A0A834Z847"/>
<evidence type="ECO:0000259" key="15">
    <source>
        <dbReference type="PROSITE" id="PS51304"/>
    </source>
</evidence>
<dbReference type="Gene3D" id="3.90.550.50">
    <property type="match status" value="1"/>
</dbReference>
<evidence type="ECO:0000256" key="3">
    <source>
        <dbReference type="ARBA" id="ARBA00004922"/>
    </source>
</evidence>
<comment type="similarity">
    <text evidence="4">Belongs to the glycosyltransferase 31 family.</text>
</comment>
<keyword evidence="12" id="KW-0325">Glycoprotein</keyword>
<sequence>MRISFRRQRKRTIALEYIEGEEWRFLEVPSFREVVEYFHYRRRIRIFEAYDRCYSYPPTPIFYLRIGSTGDAIVWSSSNISFRWDFNFSGMKKWSGGMLIIALAMILVLRYNLVENQSKKQTAYSFFRNNPTNGSRLKDNGVIKSSQPKQILNLLKKPYLISVEGLSELYSSKTVSEEESKVILVWSEMRSLLSRSDSLPETARGIREASIAWKDLLATIEKEKASRFTENSSYGNNPGDRNCPFSVSMLNNTISRNESILEFPCGLVEDSSITVVGVPDGHRGSFQIELLGSQLQGEPKPPIILHYNVSLPGDKLTEDPVIGQNTWTTENGWGKEERCPVHGSSSKLKVDGLVQCNKQVVRNVIEENANGSQPSNETWTNGLKGSTHMSFNFPFAEGNAFTATLWVGLEGFHMTVNGRHETSFGYREKLEPWLASRVKVAGGLDLLSVLANGLPVPEDLDLVLDVERLKAPPISKKRVIMLVGVFSTGNNFERRMALRRSWMQYGAVRSGDVAVRFFIGLHKNAQVNFELWREAQTYGDIQLMPFVDYYSLITLKTIAICILGIKILPAKYIMKTDDDAFVRIDEVLSSLKGKSSNGLLYGLISFESAPHRNKDSKWYISTEEWPHAAYPPWAHGPGYIISRDIAKFIVQGHQGRYLKLFKLEDVAMGIWIEQFKNSGQEMHYINDDRFYNAGCESNYVLAHYQGPRMVLCLWEKLQNEHSPICCE</sequence>
<keyword evidence="8" id="KW-0735">Signal-anchor</keyword>
<dbReference type="UniPathway" id="UPA00378"/>
<dbReference type="SMART" id="SM00908">
    <property type="entry name" value="Gal-bind_lectin"/>
    <property type="match status" value="1"/>
</dbReference>
<dbReference type="PANTHER" id="PTHR11214:SF3">
    <property type="entry name" value="BETA-1,3-GALACTOSYLTRANSFERASE 6"/>
    <property type="match status" value="1"/>
</dbReference>
<comment type="caution">
    <text evidence="16">The sequence shown here is derived from an EMBL/GenBank/DDBJ whole genome shotgun (WGS) entry which is preliminary data.</text>
</comment>